<feature type="domain" description="SAF" evidence="8">
    <location>
        <begin position="92"/>
        <end position="154"/>
    </location>
</feature>
<keyword evidence="9" id="KW-0969">Cilium</keyword>
<evidence type="ECO:0000256" key="3">
    <source>
        <dbReference type="ARBA" id="ARBA00014754"/>
    </source>
</evidence>
<keyword evidence="5 7" id="KW-0574">Periplasm</keyword>
<keyword evidence="9" id="KW-0966">Cell projection</keyword>
<keyword evidence="9" id="KW-0282">Flagellum</keyword>
<reference evidence="9 10" key="2">
    <citation type="submission" date="2019-05" db="EMBL/GenBank/DDBJ databases">
        <title>Genome evolution of the obligate endosymbiont Buchnera aphidicola.</title>
        <authorList>
            <person name="Moran N.A."/>
        </authorList>
    </citation>
    <scope>NUCLEOTIDE SEQUENCE [LARGE SCALE GENOMIC DNA]</scope>
    <source>
        <strain evidence="9 10">Hla</strain>
    </source>
</reference>
<evidence type="ECO:0000256" key="2">
    <source>
        <dbReference type="ARBA" id="ARBA00010474"/>
    </source>
</evidence>
<dbReference type="AlphaFoldDB" id="A0A4D6Y4M0"/>
<evidence type="ECO:0000256" key="7">
    <source>
        <dbReference type="RuleBase" id="RU362063"/>
    </source>
</evidence>
<dbReference type="Pfam" id="PF13144">
    <property type="entry name" value="ChapFlgA"/>
    <property type="match status" value="1"/>
</dbReference>
<dbReference type="InterPro" id="IPR013974">
    <property type="entry name" value="SAF"/>
</dbReference>
<dbReference type="GO" id="GO:0042597">
    <property type="term" value="C:periplasmic space"/>
    <property type="evidence" value="ECO:0007669"/>
    <property type="project" value="UniProtKB-SubCell"/>
</dbReference>
<protein>
    <recommendedName>
        <fullName evidence="3 7">Flagella basal body P-ring formation protein FlgA</fullName>
    </recommendedName>
</protein>
<dbReference type="NCBIfam" id="TIGR03170">
    <property type="entry name" value="flgA_cterm"/>
    <property type="match status" value="1"/>
</dbReference>
<reference evidence="9 10" key="1">
    <citation type="submission" date="2018-12" db="EMBL/GenBank/DDBJ databases">
        <authorList>
            <person name="Chong R.A."/>
        </authorList>
    </citation>
    <scope>NUCLEOTIDE SEQUENCE [LARGE SCALE GENOMIC DNA]</scope>
    <source>
        <strain evidence="9 10">Hla</strain>
    </source>
</reference>
<dbReference type="Gene3D" id="3.90.1210.10">
    <property type="entry name" value="Antifreeze-like/N-acetylneuraminic acid synthase C-terminal domain"/>
    <property type="match status" value="1"/>
</dbReference>
<evidence type="ECO:0000313" key="9">
    <source>
        <dbReference type="EMBL" id="QCI21318.1"/>
    </source>
</evidence>
<sequence length="216" mass="24782">MKITIYFLLFFLSFKVDAISLTKELNNFFKKEYPYSKDNIHIIIRTPLKKNTYCKKPIFSILNNFDCLGLIDVLLTCSEQHYYLKVEIQAQGEYIVASRQIPRGTKIQESDLKILIGRLDILPTNTYRKKKDVINRVNLRDIFPLQAITSLMTRPLWLVKVNQQVTIIMKGSNFSISSKATSLGNGVQNDKIRVKTKNGKIITGIINKNGEVIVPL</sequence>
<evidence type="ECO:0000256" key="4">
    <source>
        <dbReference type="ARBA" id="ARBA00022729"/>
    </source>
</evidence>
<keyword evidence="7" id="KW-1005">Bacterial flagellum biogenesis</keyword>
<dbReference type="GO" id="GO:0044780">
    <property type="term" value="P:bacterial-type flagellum assembly"/>
    <property type="evidence" value="ECO:0007669"/>
    <property type="project" value="InterPro"/>
</dbReference>
<evidence type="ECO:0000313" key="10">
    <source>
        <dbReference type="Proteomes" id="UP000298738"/>
    </source>
</evidence>
<accession>A0A4D6Y4M0</accession>
<evidence type="ECO:0000256" key="5">
    <source>
        <dbReference type="ARBA" id="ARBA00022764"/>
    </source>
</evidence>
<dbReference type="Proteomes" id="UP000298738">
    <property type="component" value="Chromosome"/>
</dbReference>
<dbReference type="CDD" id="cd11614">
    <property type="entry name" value="SAF_CpaB_FlgA_like"/>
    <property type="match status" value="1"/>
</dbReference>
<dbReference type="InterPro" id="IPR039246">
    <property type="entry name" value="Flagellar_FlgA"/>
</dbReference>
<dbReference type="InterPro" id="IPR017585">
    <property type="entry name" value="SAF_FlgA"/>
</dbReference>
<comment type="similarity">
    <text evidence="2 7">Belongs to the FlgA family.</text>
</comment>
<comment type="function">
    <text evidence="6 7">Involved in the assembly process of the P-ring formation. It may associate with FlgF on the rod constituting a structure essential for the P-ring assembly or may act as a modulator protein for the P-ring assembly.</text>
</comment>
<comment type="subcellular location">
    <subcellularLocation>
        <location evidence="1 7">Periplasm</location>
    </subcellularLocation>
</comment>
<dbReference type="EMBL" id="CP034876">
    <property type="protein sequence ID" value="QCI21318.1"/>
    <property type="molecule type" value="Genomic_DNA"/>
</dbReference>
<evidence type="ECO:0000256" key="1">
    <source>
        <dbReference type="ARBA" id="ARBA00004418"/>
    </source>
</evidence>
<dbReference type="PANTHER" id="PTHR36307:SF1">
    <property type="entry name" value="FLAGELLA BASAL BODY P-RING FORMATION PROTEIN FLGA"/>
    <property type="match status" value="1"/>
</dbReference>
<dbReference type="RefSeq" id="WP_158358262.1">
    <property type="nucleotide sequence ID" value="NZ_CP034876.1"/>
</dbReference>
<dbReference type="Gene3D" id="2.30.30.760">
    <property type="match status" value="1"/>
</dbReference>
<evidence type="ECO:0000259" key="8">
    <source>
        <dbReference type="SMART" id="SM00858"/>
    </source>
</evidence>
<keyword evidence="4" id="KW-0732">Signal</keyword>
<name>A0A4D6Y4M0_9GAMM</name>
<dbReference type="OrthoDB" id="7065435at2"/>
<proteinExistence type="inferred from homology"/>
<gene>
    <name evidence="9" type="primary">flgA</name>
    <name evidence="9" type="ORF">D9V68_01710</name>
</gene>
<dbReference type="PANTHER" id="PTHR36307">
    <property type="entry name" value="FLAGELLA BASAL BODY P-RING FORMATION PROTEIN FLGA"/>
    <property type="match status" value="1"/>
</dbReference>
<organism evidence="9 10">
    <name type="scientific">Buchnera aphidicola</name>
    <name type="common">Hyperomyzus lactucae</name>
    <dbReference type="NCBI Taxonomy" id="1241860"/>
    <lineage>
        <taxon>Bacteria</taxon>
        <taxon>Pseudomonadati</taxon>
        <taxon>Pseudomonadota</taxon>
        <taxon>Gammaproteobacteria</taxon>
        <taxon>Enterobacterales</taxon>
        <taxon>Erwiniaceae</taxon>
        <taxon>Buchnera</taxon>
    </lineage>
</organism>
<evidence type="ECO:0000256" key="6">
    <source>
        <dbReference type="ARBA" id="ARBA00025643"/>
    </source>
</evidence>
<dbReference type="SMART" id="SM00858">
    <property type="entry name" value="SAF"/>
    <property type="match status" value="1"/>
</dbReference>